<reference evidence="1 2" key="1">
    <citation type="submission" date="2019-07" db="EMBL/GenBank/DDBJ databases">
        <title>Tepidimonas thermarum AA-1 draft genome.</title>
        <authorList>
            <person name="Da Costa M.S."/>
            <person name="Froufe H.J.C."/>
            <person name="Egas C."/>
            <person name="Albuquerque L."/>
        </authorList>
    </citation>
    <scope>NUCLEOTIDE SEQUENCE [LARGE SCALE GENOMIC DNA]</scope>
    <source>
        <strain evidence="1 2">AA-1</strain>
    </source>
</reference>
<gene>
    <name evidence="1" type="ORF">Tther_02260</name>
</gene>
<dbReference type="OrthoDB" id="9810452at2"/>
<dbReference type="AlphaFoldDB" id="A0A554WXB1"/>
<keyword evidence="2" id="KW-1185">Reference proteome</keyword>
<dbReference type="EMBL" id="VJOL01000056">
    <property type="protein sequence ID" value="TSE28211.1"/>
    <property type="molecule type" value="Genomic_DNA"/>
</dbReference>
<sequence>MDRLSRRLDVASPKPIIRASLENGLLTEEQARLALAMADHRNLTAHTYNEALAHEIFAALPAYRELMQVWLDRLARS</sequence>
<name>A0A554WXB1_9BURK</name>
<evidence type="ECO:0000313" key="1">
    <source>
        <dbReference type="EMBL" id="TSE28211.1"/>
    </source>
</evidence>
<evidence type="ECO:0000313" key="2">
    <source>
        <dbReference type="Proteomes" id="UP000318542"/>
    </source>
</evidence>
<dbReference type="Pfam" id="PF08780">
    <property type="entry name" value="NTase_sub_bind"/>
    <property type="match status" value="1"/>
</dbReference>
<dbReference type="InterPro" id="IPR010235">
    <property type="entry name" value="HepT"/>
</dbReference>
<dbReference type="Gene3D" id="1.20.120.330">
    <property type="entry name" value="Nucleotidyltransferases domain 2"/>
    <property type="match status" value="1"/>
</dbReference>
<keyword evidence="1" id="KW-0808">Transferase</keyword>
<protein>
    <submittedName>
        <fullName evidence="1">Nucleotidyltransferase substrate binding protein</fullName>
    </submittedName>
</protein>
<organism evidence="1 2">
    <name type="scientific">Tepidimonas thermarum</name>
    <dbReference type="NCBI Taxonomy" id="335431"/>
    <lineage>
        <taxon>Bacteria</taxon>
        <taxon>Pseudomonadati</taxon>
        <taxon>Pseudomonadota</taxon>
        <taxon>Betaproteobacteria</taxon>
        <taxon>Burkholderiales</taxon>
        <taxon>Tepidimonas</taxon>
    </lineage>
</organism>
<dbReference type="SUPFAM" id="SSF81593">
    <property type="entry name" value="Nucleotidyltransferase substrate binding subunit/domain"/>
    <property type="match status" value="1"/>
</dbReference>
<proteinExistence type="predicted"/>
<comment type="caution">
    <text evidence="1">The sequence shown here is derived from an EMBL/GenBank/DDBJ whole genome shotgun (WGS) entry which is preliminary data.</text>
</comment>
<dbReference type="RefSeq" id="WP_143903946.1">
    <property type="nucleotide sequence ID" value="NZ_VJOL01000056.1"/>
</dbReference>
<accession>A0A554WXB1</accession>
<dbReference type="Proteomes" id="UP000318542">
    <property type="component" value="Unassembled WGS sequence"/>
</dbReference>
<dbReference type="GO" id="GO:0016740">
    <property type="term" value="F:transferase activity"/>
    <property type="evidence" value="ECO:0007669"/>
    <property type="project" value="UniProtKB-KW"/>
</dbReference>